<name>A0ABP8D9F4_9ACTN</name>
<keyword evidence="1" id="KW-0472">Membrane</keyword>
<evidence type="ECO:0000256" key="1">
    <source>
        <dbReference type="SAM" id="Phobius"/>
    </source>
</evidence>
<keyword evidence="1" id="KW-1133">Transmembrane helix</keyword>
<comment type="caution">
    <text evidence="2">The sequence shown here is derived from an EMBL/GenBank/DDBJ whole genome shotgun (WGS) entry which is preliminary data.</text>
</comment>
<dbReference type="EMBL" id="BAABAT010000009">
    <property type="protein sequence ID" value="GAA4250524.1"/>
    <property type="molecule type" value="Genomic_DNA"/>
</dbReference>
<evidence type="ECO:0000313" key="2">
    <source>
        <dbReference type="EMBL" id="GAA4250524.1"/>
    </source>
</evidence>
<evidence type="ECO:0000313" key="3">
    <source>
        <dbReference type="Proteomes" id="UP001500620"/>
    </source>
</evidence>
<reference evidence="3" key="1">
    <citation type="journal article" date="2019" name="Int. J. Syst. Evol. Microbiol.">
        <title>The Global Catalogue of Microorganisms (GCM) 10K type strain sequencing project: providing services to taxonomists for standard genome sequencing and annotation.</title>
        <authorList>
            <consortium name="The Broad Institute Genomics Platform"/>
            <consortium name="The Broad Institute Genome Sequencing Center for Infectious Disease"/>
            <person name="Wu L."/>
            <person name="Ma J."/>
        </authorList>
    </citation>
    <scope>NUCLEOTIDE SEQUENCE [LARGE SCALE GENOMIC DNA]</scope>
    <source>
        <strain evidence="3">JCM 17441</strain>
    </source>
</reference>
<accession>A0ABP8D9F4</accession>
<keyword evidence="1" id="KW-0812">Transmembrane</keyword>
<proteinExistence type="predicted"/>
<protein>
    <submittedName>
        <fullName evidence="2">Uncharacterized protein</fullName>
    </submittedName>
</protein>
<gene>
    <name evidence="2" type="ORF">GCM10022255_039540</name>
</gene>
<feature type="transmembrane region" description="Helical" evidence="1">
    <location>
        <begin position="36"/>
        <end position="56"/>
    </location>
</feature>
<sequence length="223" mass="24146">MTQQLFDDFIGTPPPSTVDVEWIMADQDRTRRRRRWLASGGAAAGVATVLALAAVMPAPPGGDNAQATMTSTPGPTYLPYQRDFDAWLDRELPATVQGLHWYPGEPEGRQTDGPVHQRGPYTYQRPFTYGTWAGTVYVDTRLPEGLCDSRGPQVACAVVDPFVGGVECAVYNVVSIVCVPQGRDVEVTLTTSARPTSAPAPFDMGLLVPMLARLALIVPEMPE</sequence>
<dbReference type="Proteomes" id="UP001500620">
    <property type="component" value="Unassembled WGS sequence"/>
</dbReference>
<organism evidence="2 3">
    <name type="scientific">Dactylosporangium darangshiense</name>
    <dbReference type="NCBI Taxonomy" id="579108"/>
    <lineage>
        <taxon>Bacteria</taxon>
        <taxon>Bacillati</taxon>
        <taxon>Actinomycetota</taxon>
        <taxon>Actinomycetes</taxon>
        <taxon>Micromonosporales</taxon>
        <taxon>Micromonosporaceae</taxon>
        <taxon>Dactylosporangium</taxon>
    </lineage>
</organism>
<dbReference type="RefSeq" id="WP_345128554.1">
    <property type="nucleotide sequence ID" value="NZ_BAABAT010000009.1"/>
</dbReference>
<keyword evidence="3" id="KW-1185">Reference proteome</keyword>